<evidence type="ECO:0000313" key="2">
    <source>
        <dbReference type="EMBL" id="MFD1019942.1"/>
    </source>
</evidence>
<protein>
    <submittedName>
        <fullName evidence="2">Flagellar basal body rod protein</fullName>
    </submittedName>
</protein>
<dbReference type="Proteomes" id="UP001596990">
    <property type="component" value="Unassembled WGS sequence"/>
</dbReference>
<evidence type="ECO:0000256" key="1">
    <source>
        <dbReference type="SAM" id="Phobius"/>
    </source>
</evidence>
<proteinExistence type="predicted"/>
<sequence>MKKFLLFLGGLVALIILLANLGPMILLAVSAWLLYIVFKKFVKSDSTGKKILWTIIGLIILSISVSNIYSLIGVAAAYVLYVIIQKWKENDDEEVDVMKKSDDPFTNFEKQWAEMNN</sequence>
<organism evidence="2 3">
    <name type="scientific">Thalassobacillus hwangdonensis</name>
    <dbReference type="NCBI Taxonomy" id="546108"/>
    <lineage>
        <taxon>Bacteria</taxon>
        <taxon>Bacillati</taxon>
        <taxon>Bacillota</taxon>
        <taxon>Bacilli</taxon>
        <taxon>Bacillales</taxon>
        <taxon>Bacillaceae</taxon>
        <taxon>Thalassobacillus</taxon>
    </lineage>
</organism>
<keyword evidence="1" id="KW-0812">Transmembrane</keyword>
<dbReference type="RefSeq" id="WP_386060673.1">
    <property type="nucleotide sequence ID" value="NZ_JBHTKL010000005.1"/>
</dbReference>
<keyword evidence="2" id="KW-0969">Cilium</keyword>
<name>A0ABW3L1M2_9BACI</name>
<keyword evidence="2" id="KW-0966">Cell projection</keyword>
<comment type="caution">
    <text evidence="2">The sequence shown here is derived from an EMBL/GenBank/DDBJ whole genome shotgun (WGS) entry which is preliminary data.</text>
</comment>
<keyword evidence="1" id="KW-0472">Membrane</keyword>
<accession>A0ABW3L1M2</accession>
<dbReference type="EMBL" id="JBHTKL010000005">
    <property type="protein sequence ID" value="MFD1019942.1"/>
    <property type="molecule type" value="Genomic_DNA"/>
</dbReference>
<keyword evidence="3" id="KW-1185">Reference proteome</keyword>
<keyword evidence="1" id="KW-1133">Transmembrane helix</keyword>
<evidence type="ECO:0000313" key="3">
    <source>
        <dbReference type="Proteomes" id="UP001596990"/>
    </source>
</evidence>
<keyword evidence="2" id="KW-0282">Flagellum</keyword>
<reference evidence="3" key="1">
    <citation type="journal article" date="2019" name="Int. J. Syst. Evol. Microbiol.">
        <title>The Global Catalogue of Microorganisms (GCM) 10K type strain sequencing project: providing services to taxonomists for standard genome sequencing and annotation.</title>
        <authorList>
            <consortium name="The Broad Institute Genomics Platform"/>
            <consortium name="The Broad Institute Genome Sequencing Center for Infectious Disease"/>
            <person name="Wu L."/>
            <person name="Ma J."/>
        </authorList>
    </citation>
    <scope>NUCLEOTIDE SEQUENCE [LARGE SCALE GENOMIC DNA]</scope>
    <source>
        <strain evidence="3">CCUG 56607</strain>
    </source>
</reference>
<feature type="transmembrane region" description="Helical" evidence="1">
    <location>
        <begin position="52"/>
        <end position="81"/>
    </location>
</feature>
<gene>
    <name evidence="2" type="ORF">ACFQ2J_12220</name>
</gene>